<reference evidence="5 6" key="1">
    <citation type="submission" date="2017-04" db="EMBL/GenBank/DDBJ databases">
        <title>A new member of the family Flavobacteriaceae isolated from ascidians.</title>
        <authorList>
            <person name="Chen L."/>
        </authorList>
    </citation>
    <scope>NUCLEOTIDE SEQUENCE [LARGE SCALE GENOMIC DNA]</scope>
    <source>
        <strain evidence="5 6">HQA918</strain>
    </source>
</reference>
<dbReference type="SMART" id="SM00634">
    <property type="entry name" value="BID_1"/>
    <property type="match status" value="10"/>
</dbReference>
<comment type="caution">
    <text evidence="5">The sequence shown here is derived from an EMBL/GenBank/DDBJ whole genome shotgun (WGS) entry which is preliminary data.</text>
</comment>
<name>A0A2A4G9P6_9FLAO</name>
<feature type="region of interest" description="Disordered" evidence="2">
    <location>
        <begin position="2980"/>
        <end position="3000"/>
    </location>
</feature>
<keyword evidence="3" id="KW-0812">Transmembrane</keyword>
<feature type="domain" description="Big-1" evidence="4">
    <location>
        <begin position="4305"/>
        <end position="4399"/>
    </location>
</feature>
<evidence type="ECO:0000256" key="2">
    <source>
        <dbReference type="SAM" id="MobiDB-lite"/>
    </source>
</evidence>
<accession>A0A2A4G9P6</accession>
<dbReference type="InterPro" id="IPR005046">
    <property type="entry name" value="DUF285"/>
</dbReference>
<dbReference type="OrthoDB" id="2582440at2"/>
<dbReference type="Pfam" id="PF13585">
    <property type="entry name" value="CHU_C"/>
    <property type="match status" value="1"/>
</dbReference>
<evidence type="ECO:0000313" key="5">
    <source>
        <dbReference type="EMBL" id="PCE64690.1"/>
    </source>
</evidence>
<dbReference type="Pfam" id="PF09134">
    <property type="entry name" value="Invasin_D3"/>
    <property type="match status" value="1"/>
</dbReference>
<gene>
    <name evidence="5" type="ORF">B7P33_05830</name>
</gene>
<dbReference type="PROSITE" id="PS51127">
    <property type="entry name" value="BIG1"/>
    <property type="match status" value="10"/>
</dbReference>
<feature type="domain" description="Big-1" evidence="4">
    <location>
        <begin position="3505"/>
        <end position="3611"/>
    </location>
</feature>
<evidence type="ECO:0000256" key="1">
    <source>
        <dbReference type="ARBA" id="ARBA00010116"/>
    </source>
</evidence>
<keyword evidence="6" id="KW-1185">Reference proteome</keyword>
<feature type="domain" description="Big-1" evidence="4">
    <location>
        <begin position="3963"/>
        <end position="4057"/>
    </location>
</feature>
<dbReference type="EMBL" id="NBWU01000002">
    <property type="protein sequence ID" value="PCE64690.1"/>
    <property type="molecule type" value="Genomic_DNA"/>
</dbReference>
<dbReference type="Pfam" id="PF03382">
    <property type="entry name" value="DUF285"/>
    <property type="match status" value="3"/>
</dbReference>
<feature type="domain" description="Big-1" evidence="4">
    <location>
        <begin position="3849"/>
        <end position="3943"/>
    </location>
</feature>
<evidence type="ECO:0000256" key="3">
    <source>
        <dbReference type="SAM" id="Phobius"/>
    </source>
</evidence>
<dbReference type="InterPro" id="IPR058515">
    <property type="entry name" value="DUF8202"/>
</dbReference>
<feature type="region of interest" description="Disordered" evidence="2">
    <location>
        <begin position="6319"/>
        <end position="6427"/>
    </location>
</feature>
<comment type="similarity">
    <text evidence="1">Belongs to the intimin/invasin family.</text>
</comment>
<dbReference type="Proteomes" id="UP000219559">
    <property type="component" value="Unassembled WGS sequence"/>
</dbReference>
<sequence length="6537" mass="678504">MHNLANSFANRFNTPTRFAINRDKNQPVTAKYTDQIPQQSGFPNTGECQKTKVSQGISTKTTNEKTPIYFTMKSQKPWKGLNSFWFAFILFFCLGMGSSFAQTEFIIEVDLSIPSTKTNGHAADTITIPVRDYNFDIDWDYDGTFEAANSTTANLDVTPLSAQATHIYPAGTTTKQIAIRPHSGTALRFAFDNNYDAEKVTGIVNWGTTVWDGTYRMFRGCENLATMPNSAGIPNLSNTTAMDYMFAGCNVFQPGTDIGNWNVSNVINFRNMFYNCQAFNRNLNNWDVDRGINFYGMFRGCTVFNSPLNNWNINPSGAAVNLGYMFASARAFVGAGLDQWEDFPNSTIGNVTHLDAMFRDCDQFNTDIGNWKVGQVRHFQSMFQFADIFNQDLSSWTIGYIDGTTLNPVLPGNNWRINMSAMFDGTAFNQDLSAWERDNGPGDRSTMAWVDNMSVMFKNADFNHANGIGNWDVGRVANFRYMFENNSKYNNPDIANWNIGQNTGTATINMQGMFLRNSLFNHPLNSWERSGTPGVVGATGPSTLAYVNDMRDMFESNTAYNQPIGDWQVGRVRYFDEMFRNNTAFNNSSLMHWNIGVLPDGNTQYGQPITMSGMFRNAAFNQALTNWERTSSGNQSTLEHVTSLAYMFHDNSNFDQTLSNWNVSSVTNFTSMFQNASAFDQNLADWTPISGTNFTDFLDGSGLTIDQYDALLISWANQSLQNNAVFGAQGLEYCNGIDARQRLIDTFSWDLSSSGDILTANCSLPGLVGGINVWLNADNITGASDNTAFATWDNLITSTGSASSPTQGTLANQPIYHDGEAGLYNFNAYVDFDGTDDLLPFSDLSLTDYAAYIVGNIDVDNSGLFNPPGNGAHQFYVTSLDNSIRFANAGVVNYMVTPANSVQTDTDHIFSVYYNPAASVGNENSISLDGNILVSNTNTGSTLAQNTGLGAGLDGQLSEIIFIDNASYKSPTERTKIESYLALKYGITLANGSKNYLASDATSYWSNSTATTGTDSYINDIIGLGRDEASALHQKVSHSVNTSAILSVATNDDFTNANSNGTRTDISPEATVADTRKYITFAHNGGAETTNAGNTELGTGMLAPRIDREWQVQKLNWTNDITLNFGAAHAGMALYMSNLETFNTGTVEELGVLDTNGTISVANADLDANSYLTLATPISPGGVVGANLWVKANVGVSSTGSTVTDWIDQTAYNSFTINGAPQTGITLFNFNNSIDFDGSDYFEGNSEISYQELFGVFRLADATTINGVVLGTNNTTPGSEGYFWGNVETNDRLTTGDYNPVGSDDFFYSHVLGEEILLYNDNLDANMANVFRRLNGADQTLTNQFFGGGPSVDPVTNLRPYIGRRDGGSFLNGSIGEILVYPSTVGPTQRQKIQSYLAIKYGISIDQGGAGQDYLASNGTTEMWDYSEATTGFTNNIFGIGKDSASDLEQNISKSVNADAIITLAHGDVADFDAANTHGSRTPTADMSFQTIAHNGVGSGTWEAFNAATTPTDYQILDRQWQVQEHDASDNDAVAGVTLAFNVADTGASFDVADLIQGTEYYLLIDTNNNGNYTDDGQSPVALTQQGNIWYTETPINLVHQSRFTLATSTLCTGNLSYTAPNYDLSSFSGSYTLPSAASNPLGTAMFNAKAITFNKEGTRAFILDRDIDIVAFDLATPFDLQTAVLNASASSPNQTWINSHLGIAFNFDGSKVFINHDNVLEQYNITDYDVSGVNANLTPDASYTMVTNAGRFVFSPDGMSFFSLTGGASSSIARYTLTAPFDISAPTQDQTWTIGPGFASGAASFMFNYGGTKLYIKNNGDRDVYEFDLATPFDLTQITEEGISYDFFSTPGAAISVSPTGEYFYEVSGAIDAVKQSAISNPATYTESKLTYDGAINNVEKTVIYLQGDQFNDLGSGVLTPAQVTVGNVSAGLTAVLTITDIYGETDNALELTFTGTATDHDPADSITDLTFTFTNTAFSCASASNITNSGSGAAYSPNIGISFLDKPISPGGVVGANIWLKADADVYEDLGTDVAEDGDAVEQWNSSSNSEVLTGTGHTPQFNTSDINFNPSVLFAAGQMLDMPAGYSNADAIVYLVSHPDPASPAKVLFSANPNTAHAFFNTGNQFVSFLNGSVTNSLVTVPNAPHLFFMDNDGGTSQDLSVNSRTLSTYGLVLDDDIEGFGNNITMAPGLTHQYGTISEFVYFKVNDHTPLQRQQVESYLALKYGITLDQSTGQDYLASDGTTEMWDYSEATTGFTNNIFGIGKDSGSDLEQNISKSVNADAIITLAHGDVDDFDAANTDGTRTPTADMSFQTIAHNGLGNGSWEAFNAATTPTDYQILDRQWQVQEHDATDNDAVAGVTLAFDVADTGAGFNVADPLAGNTTYYMAYDANGDGDFLDTGSGDTLIELTQQGDIWYTETPIDLVHQSRFTLATYSVPPPSPGGVLGASLWLKADDGVSHTGDGTNTTAWLDRSGADYDFSDVGTLPYLYRESGINYNPSIDNPDKGDRRLQNTNSITLQTVHLVLFPTDLASLGCGNPFSESGIDDSGIRPCGVGPAWHIPGNSSDFTDGNPLSKGWLNGQIVNDPLVPAEPQILTLESAVADIIANGIEIGDSNHGRRWLGHISEIIGYNGTHSVNQLKNVESYLALKYGITLNQSAEQDYFASDWNGTTGTKMWDATGTNTSGFNNDIFGIGRDDASALEQRISKSVNQDAIITLATDDADFTAANTTHAALGSDLMFQTIANNGNTNLCWTSNNSPTISAQDYAITPRQWQVQEKGTAVGNVYIAVDVDDAEFDLPALLSGTHYYLIIDSDGDFSDATIAHQLTQVGATSTWTSPAIDFNDGDYFAIATQGDVSIVATTNDAVVVLGTTTEAISPTVTQGTPTLYTIDYDAAAEAEGFADITTPTALAGANYTIPANPTLGSYNGTMIFYDATQCNTVSDTFTITVNSPFNPGGVLGASLWLKANDGVTASPTLTQWEDKSGNNNSPNNYTKAPDWIDSGTGLANFNPLVRFDGANTEYLEWGTSIVDGFTNAELFVVPKRIHPNNGALFDFEASTGGGNAHYGLSSHRDLYESFGRTNRGYLRTENHIVGADFSGLTVNPQAPDLSLDVYNVYQISVAPADYNLYFNGTRFITDDTFTIDFQNSSGTNSFGQKNSRYFNGEIPELILFDKILLGDEKLRVNSYLSLKYGITLDQNSLEQSYVASDWNGTTGTKIWDATGTNASGFNNDIFGIGRDDASALEQRISKSVNTDAIITLSTDDTDFTAANTTHTALGSDLMFQTIANNGNTNTCWTSTNAPTISAQPYAISQRLWQVQEKGTAVGNVYIAVDVDDAEFDLPVIISGTHYYLIIDNDGDFSDATIAHQLTQVGATSTWTSPAIDFNDGDYFAIATQGDLNLVATANDATVILGTTTEAITPTITQGSVSLYTIDYDAAAQAQGFTDITTPTALAGANYTIPANPAVGTYNGTITFYDAAECNSVTDTFTITILGVSVASTGTEITASPTIITADGSSTSTITLQLKDVSGNDLALAGVEVQFAMASGTGTLSNTGIIQTNASGQATVTLTSPNLVGSGVVTAQVDTNDDDTVDGEVHTDNRPTVTYVAGPIAVNGTGTEISAADGAATADGTETETITVLLRDASGNVINQAGVGVTFNVTGSAVLSSATATTDASGVATITLTNTIEETVDVTATVDHDANGATAELAIVNGSPAQVAFSNAPIDVTGSGTEISATDGAATADGTETETITVQLRDASGNVINQAGVGVTFNVTGSAVLSSATATTNASGVATVTVTNTIEETVDVTATVDHDANGATAELAIVNGSPAQVAFSNAPIDVTGSGTEISAADGAATADGTETETITVQLRDASGNVINQAGVGVSFNVTGSAVLSSATATTDASGVATITVTNTIEETVDVTATVDHDANGATAELAIVNGSPAQIVFSNAPIDVTGSGTEISAADGAATADGTETETITVQLRDASGNVINQAGVGVTFNVTGSAVLSSATATTNASGVATITVTNTIEETVDVTATVDHDTNGATAELAIVNGSPAQVAFSNAPIDVTGSGTEISAADGAATADGTETETITVQLRDASGNVINQAGVGVTFNVTGSAVLSSATATTNASGVATITVTNTIEETVDVTATVDHDANGATAELAIVNGSPAQVAFSNAPIDVTGSGTEISAADGAATADGNETETITVQLRDASGNVINQAGVGVTFNVTGSAVLSSATATTDTSGVATITVTNTIEETVDVTATVDHDANGATAELAIVNGSPAQVAFSNAPIDVTGSGTEISAADGAATADGTETETITVQLRDASGNVINQAGVDVTFNVTGSAVLSSATATTDASGVATITVTNTIEETVDVTATVDHDANGATAELAIVNGSPGQVAFSNAPIDVTGSGTEISAADGAATADGSETETITVQLRDASGNVINQAGVGVSFNVTGSAVLSSATTTTDASGVATITVTNTVAETVDMTATVDHDNNGATAELAIVNGSPASINFVPGSLNASASTIVTTANNAIADGTATNTVTVTIRDVNANPIPNIAVIVALTGTGSAVVGTIAPNTDMNGEISIDMTNILPENLTVGFTVNAVASVDNTSVLFDPHPILVAIGVDGNNGNNANTSTLTAAQLNSLPTTNGAIPANEAAYLEAIAANEGPFSSPATEAEVQAMIDRVNAAESLLANIGIDATNGNNANTSTVTAAELNALTGVSGAISGNEAAYREAIAANEGPFSSPATEAEVQAMIDRVNAAESLLANIGIDATNGNNANTSTVTAAELNALTGVSGAIPGNEAAYREAIAANEGPFSSPATEAEVQAMIDRVNAAESLLANIGIDATNGNNANTSSVTAAELNALTGVSGAIPGNEAAYREAIAANEGPFSSPATETEVQAMIDRVNAAESLLANIGIDATNGNNANTSSVTAAELNALTGVSGAIPGNEAAYREAIAANEGPFSSPATETEVQAMIDRVNAAESLLANIGIDATNGNNANTSSVTAAELNALTGVSGAIPGNEAAYREAIAANEGPFSSPATEAEVQAMIDRVNAAESLLANIGIDASNGNNANTSTVTAAELNALTGVSSAIAGNEAAYLEAIAANEGPFSSPATEAEVQAMIDRVNAAESLLANIGIDASNGNNANTSTVTAAELNGLTGVSGAIAANEAAYLEAIAANEGPFSSPATEAEVQAIIDRVNAAESLLANIGIDASNGNNANTSSVTAAELNGLTGVSGAIAANEAAYLEAIAANEGPFSSPATEAEVQAMIDRVNAAESLLANIGIDANNGNNANTSAVTAAELNGLTGVSGAIAANEAAYLEAIAANEGPFSSPATEAEVQAMIDRVNAAESLLANIGIDASNGNNANTSTVTAAELNGLTGVSGAIAGNEAAYREAIAANEGPFSSPATEAEVQAMIDRVNAAESLLANIGIDASNGNNANTSAVTAAELNGLTGVSGAIAANEAAYLEAIAANEGPFSSPATEAEVQAMIDRVNAAESLLVNIGIDATNGNNANTSAVTAAELNGLTGVSGAIAGNEAAYLEAIAANEGPFSSPATEAEVQDMIDRVNAAESLLANIGIDASNGNNANTSTVTAAELNGLTGVSGAIAANEAAYLEAIAANEGPFSSPATEAEVQAMIDRVNAAESLLANIGIDASNGNNANTSAVTAAELNGLTGVSGAIAGNEAAYLEAIAANEGPFSSPATEAEVQAMIDLVNAAESLLANIGIDASNGNNANTSAVTAAELNGLTGVSGAIAGNEAAYLEAIAANEGPFSSPATEAEVQAMIDRVNAAESLLANIGIDASNGNNANTSAVTAAELNGLTGVSGAIAANEAAYLEAIAANEGPFSSPATEAEVQAMIDRVNAAESLLANIGIDASNGNNANTSAVTAAELNGLTGVSGAIAANEAAYLEAIAANEGPFSSPATEAEVQAMIDRVNAAESLLANIGIDASNGNNANTSAVTAAELNGLTGVSGAIAGNEAAYLEAIAANEGPFSSPATEAEVQDMIDRVNAAESLLANIGIDASNGNNANTSAVTAAELNGLTGVSGAIAGNEAAYLEAIAANEGPFSSPATEAEVQNMVDMVNQIAEIVANSNDPADGNPSITDLGNAGATNLVPSNEGAYEEAIASASPAPSTLSQLQEIIDSVNASQAAIAEVLEDSNSTGGAQNANGTAVTVEQLQRIDGLTGVMPQHEAAYQTLIQLETGFSNPPTVSEIQTIIDAVNAHANDYDGDGIANAEDPDELDPCNPMPAYDNIAFDVTNPIWQQADCDGDGITNAQEIIDGRNPFCNENDLTADCDGDGLTNAEEDANGDGDLTNDDLNGNGIPDYVDALDTNADADGDGVSNEFEDLNGDGNPDNDDTDGDGIPNYLDSDDDGDGHPTQDEFADPNGDGNPDDAFDADGDGTPDYLEFNNADAEAEDNIEVYNGLTPDGNSENDVFVIRGIEQYENTVQIYNRWGQKVFETQNYGSQGNFFEGIATQGSTLGSDPLPEGTYFYAINYVVDGINRLRTGYLFIQR</sequence>
<evidence type="ECO:0000313" key="6">
    <source>
        <dbReference type="Proteomes" id="UP000219559"/>
    </source>
</evidence>
<organism evidence="5 6">
    <name type="scientific">Sediminicola luteus</name>
    <dbReference type="NCBI Taxonomy" id="319238"/>
    <lineage>
        <taxon>Bacteria</taxon>
        <taxon>Pseudomonadati</taxon>
        <taxon>Bacteroidota</taxon>
        <taxon>Flavobacteriia</taxon>
        <taxon>Flavobacteriales</taxon>
        <taxon>Flavobacteriaceae</taxon>
        <taxon>Sediminicola</taxon>
    </lineage>
</organism>
<feature type="compositionally biased region" description="Polar residues" evidence="2">
    <location>
        <begin position="2980"/>
        <end position="2998"/>
    </location>
</feature>
<feature type="compositionally biased region" description="Acidic residues" evidence="2">
    <location>
        <begin position="6356"/>
        <end position="6383"/>
    </location>
</feature>
<feature type="compositionally biased region" description="Acidic residues" evidence="2">
    <location>
        <begin position="6319"/>
        <end position="6337"/>
    </location>
</feature>
<keyword evidence="3" id="KW-0472">Membrane</keyword>
<feature type="compositionally biased region" description="Acidic residues" evidence="2">
    <location>
        <begin position="6413"/>
        <end position="6424"/>
    </location>
</feature>
<feature type="domain" description="Big-1" evidence="4">
    <location>
        <begin position="3735"/>
        <end position="3829"/>
    </location>
</feature>
<dbReference type="Gene3D" id="2.60.40.10">
    <property type="entry name" value="Immunoglobulins"/>
    <property type="match status" value="10"/>
</dbReference>
<dbReference type="InterPro" id="IPR013783">
    <property type="entry name" value="Ig-like_fold"/>
</dbReference>
<feature type="domain" description="Big-1" evidence="4">
    <location>
        <begin position="3621"/>
        <end position="3715"/>
    </location>
</feature>
<proteinExistence type="inferred from homology"/>
<evidence type="ECO:0000259" key="4">
    <source>
        <dbReference type="PROSITE" id="PS51127"/>
    </source>
</evidence>
<feature type="domain" description="Big-1" evidence="4">
    <location>
        <begin position="4531"/>
        <end position="4625"/>
    </location>
</feature>
<dbReference type="InterPro" id="IPR003344">
    <property type="entry name" value="Big_1_dom"/>
</dbReference>
<dbReference type="Pfam" id="PF26628">
    <property type="entry name" value="DUF8202"/>
    <property type="match status" value="5"/>
</dbReference>
<feature type="domain" description="Big-1" evidence="4">
    <location>
        <begin position="4077"/>
        <end position="4171"/>
    </location>
</feature>
<dbReference type="InterPro" id="IPR015217">
    <property type="entry name" value="Invasin_dom_3"/>
</dbReference>
<dbReference type="InterPro" id="IPR008964">
    <property type="entry name" value="Invasin/intimin_cell_adhesion"/>
</dbReference>
<keyword evidence="3" id="KW-1133">Transmembrane helix</keyword>
<dbReference type="Pfam" id="PF02369">
    <property type="entry name" value="Big_1"/>
    <property type="match status" value="9"/>
</dbReference>
<dbReference type="SUPFAM" id="SSF49373">
    <property type="entry name" value="Invasin/intimin cell-adhesion fragments"/>
    <property type="match status" value="10"/>
</dbReference>
<protein>
    <recommendedName>
        <fullName evidence="4">Big-1 domain-containing protein</fullName>
    </recommendedName>
</protein>
<dbReference type="SUPFAM" id="SSF63829">
    <property type="entry name" value="Calcium-dependent phosphotriesterase"/>
    <property type="match status" value="1"/>
</dbReference>
<feature type="transmembrane region" description="Helical" evidence="3">
    <location>
        <begin position="81"/>
        <end position="101"/>
    </location>
</feature>
<feature type="domain" description="Big-1" evidence="4">
    <location>
        <begin position="4191"/>
        <end position="4285"/>
    </location>
</feature>
<feature type="domain" description="Big-1" evidence="4">
    <location>
        <begin position="4419"/>
        <end position="4513"/>
    </location>
</feature>